<evidence type="ECO:0000256" key="10">
    <source>
        <dbReference type="ARBA" id="ARBA00022989"/>
    </source>
</evidence>
<feature type="transmembrane region" description="Helical" evidence="21">
    <location>
        <begin position="1461"/>
        <end position="1484"/>
    </location>
</feature>
<protein>
    <recommendedName>
        <fullName evidence="17">Calcium-channel protein CCH1</fullName>
    </recommendedName>
</protein>
<evidence type="ECO:0000256" key="9">
    <source>
        <dbReference type="ARBA" id="ARBA00022882"/>
    </source>
</evidence>
<feature type="transmembrane region" description="Helical" evidence="21">
    <location>
        <begin position="978"/>
        <end position="1002"/>
    </location>
</feature>
<feature type="transmembrane region" description="Helical" evidence="21">
    <location>
        <begin position="1251"/>
        <end position="1273"/>
    </location>
</feature>
<evidence type="ECO:0000256" key="11">
    <source>
        <dbReference type="ARBA" id="ARBA00023065"/>
    </source>
</evidence>
<evidence type="ECO:0000256" key="2">
    <source>
        <dbReference type="ARBA" id="ARBA00022448"/>
    </source>
</evidence>
<feature type="transmembrane region" description="Helical" evidence="21">
    <location>
        <begin position="1339"/>
        <end position="1366"/>
    </location>
</feature>
<feature type="compositionally biased region" description="Polar residues" evidence="20">
    <location>
        <begin position="86"/>
        <end position="96"/>
    </location>
</feature>
<evidence type="ECO:0000256" key="19">
    <source>
        <dbReference type="RuleBase" id="RU003808"/>
    </source>
</evidence>
<feature type="transmembrane region" description="Helical" evidence="21">
    <location>
        <begin position="510"/>
        <end position="529"/>
    </location>
</feature>
<dbReference type="Proteomes" id="UP000285146">
    <property type="component" value="Unassembled WGS sequence"/>
</dbReference>
<feature type="compositionally biased region" description="Polar residues" evidence="20">
    <location>
        <begin position="2034"/>
        <end position="2055"/>
    </location>
</feature>
<evidence type="ECO:0000256" key="15">
    <source>
        <dbReference type="ARBA" id="ARBA00057587"/>
    </source>
</evidence>
<keyword evidence="13" id="KW-0325">Glycoprotein</keyword>
<keyword evidence="24" id="KW-1185">Reference proteome</keyword>
<keyword evidence="10 21" id="KW-1133">Transmembrane helix</keyword>
<feature type="region of interest" description="Disordered" evidence="20">
    <location>
        <begin position="148"/>
        <end position="236"/>
    </location>
</feature>
<dbReference type="Gene3D" id="1.20.120.350">
    <property type="entry name" value="Voltage-gated potassium channels. Chain C"/>
    <property type="match status" value="5"/>
</dbReference>
<feature type="transmembrane region" description="Helical" evidence="21">
    <location>
        <begin position="1575"/>
        <end position="1593"/>
    </location>
</feature>
<sequence length="2161" mass="242975">MADQSNSPPKQGNRAPPPPPISLTTPDRTPGESGSDESASAGEGQPFGAHMDTSDARSRYERLSPTAAQMAANLPGISTYWDNPDQHLQQPRQSALSIDPESPVDPAAFQYAIPPDFSQQDASSPETRALSEIATTPNAAYEVPSYFAERNPQDSDRVPLTQTAQPIDGLSVSGDSQARDSFQTVRDLDAGPSQIRNEDRLGFDLEAGGGSKKHKSFGKSLTPEGSRRSRSPSSGAFLKAGSIVRAMSQRVVNISGEREVLENQKRRERSRSPSKEIQREPVPPVPDLADTSYPSQLYQNQSPVEKHGQTEYIFPSHPGPLSPVPGMKGRMPNPLKGKSLGIFSPNNAIRMRLCDILVQPWTEPLILMLIVLQTILLCVEAAPSVFKDGDGRPDRWGRTSIDWAIFILFVIFTLEIIARIIVSGFILNAPEFSTIDRKRGVKAAVVDRYRTVFQPQRQKSVKKPPQDYGPSTFQRSVTFLHGHSLPKTMEEQQRYQLARRAFLRHGFNRLDFVAVVSFWISFVIGITGMEKQHHLYVFRMLSCLRILRLLALTKGNAVILRSLKRAAPLLLRVSFLIGFFWLIFAIIGVQSFKSSFKRQCVWIDPEDPLNMTSAYVNDFQFCGGYKNETTGDDMPWVKSEPPGSLTGLSAGATSAKGYICPRGSLCLERGNPYNDTFHFDDILHSLELVFVVMSANTFSDLMYYTIDSDYTPSALFFGAGIMIMLLWLVNLLIAVITSSFQVIREESKASAFTDSEDKFVPTPAVELPKRVSSMQKIYDKTKMFWVLCISFDLLAQACKSARMSEDRKAFIGNVEIVITLLLDIEMCIRLVAGFRGFFRNKRNLVDLTLAVVTSVILLPPVQRVDELYAWLTVFQIMRVYRVVLAVPMTRDLIYMVLGDATGISNLMLFVYLITLLMAIFASQLFRGEIPLTDDGGDNIYITFYTIWNSFLGMYQILSSENWTTILYTVTSYTTEWRTSWIGAMFLVGWFILAFFILVNMFIAVIQENFDVGEDVKRLEQVRAFLQRKELGGSSSNLALSTIFSLGRTRKQKDPLDYGPAMMEMLLKEAVVRDFLDDAVEPVHESPPSGSHSPPEAGNATAGNVKPGFMSMIWGRVVKLFTSKDPNPFYSNTQFEGRNETMDPRQMARQAVSATAERRKAQRAYLARHPMYNNSLFIFSPRNPIRRLCQRLVGPGRGTERFDGVEPHKIAWYSFSAFIYAAIVAMVVLACVTTPLYQKEFLSGNSSSVTNWFVWTDLAFAILFSAEALIKVIADGFFWTPNAYFRSSWGIIDAVVLITLWINVITLLTSDGAVSRAVGAFKALRALRLLNVSDSARETFHSLIVIGWWKIASAAFVSLSLILPFAIYGTNLFMGKMVTCNDSDAGNFLYDCFGEFNSTPYNWDVLAPRVAANPYYSFDDFGSSLFILFQIVSQEGWVDVSFAAQSITGIGMQPQFGVSQGYAVFFLIYNLLGTVFVLTLFISVFMRNYTEQTGVAYLTAEQRSWLELRKRLRQISPSKTSYDDSKQKWKKWCHKRAIEKKGKWYTTITIVLVLHLVLLLVEYYDEPNWWTSTRDGLFFLFTLIYLANSGIRIIGLGWPRFRKSSWDMYSLVVVSGALATTILFFARPGLGAFIQLHKFFLVAVVFLLIPRNDALDQLFKTAAASLTTIGNLLATWLVFFLVFAIALTQTFSLTRFGSQETTTVNFRTVPNALLLLFRMSVGEGWNQIMEDYATIEPPLCVESEDFFSSDCGSSAWARVLFILWNILSMYIFVNLFVSLIYESFSYVYQRSSGISAVDRDEIRRFKEAWRSVDPRGTGYISKETFPRLLGELSGVFEMRIYSHEDTVHQILDDVQDEPQSRHGSISTANAYGSVNLQKLNRRLDEIDVKAVQERRQRYNIFYEEVMVSADPDKGISFTTVLMILAHYNIINDSKSLRLEEFLRRRARLQRVEEEVRRRVVVGFFDTMYYRRRFKLQKERKKLARMTGVPQLDVPDILVDDEEQRAKRKQSLAAPQNPYSPGISSAPGSAPLRATTMGTFLSPNEARSSGASSQHKTWTGAPVDLTLQTSFDGPGTHPLSRPKSGDSSVSAGRNSEAHQSTHSAFSFELQPGGSANSSAANSRRNSRSSNAVSPSQMSQILDDSIWMATIRKSAHSLKKKPGW</sequence>
<keyword evidence="9 19" id="KW-0851">Voltage-gated channel</keyword>
<feature type="transmembrane region" description="Helical" evidence="21">
    <location>
        <begin position="1754"/>
        <end position="1780"/>
    </location>
</feature>
<evidence type="ECO:0000256" key="7">
    <source>
        <dbReference type="ARBA" id="ARBA00022692"/>
    </source>
</evidence>
<feature type="compositionally biased region" description="Basic and acidic residues" evidence="20">
    <location>
        <begin position="261"/>
        <end position="279"/>
    </location>
</feature>
<comment type="function">
    <text evidence="15">Voltage-gated, high-affinity calcium channel that functions together with MID1 to mediate calcium entry into cells. Required during conditions of environmental stress.</text>
</comment>
<feature type="compositionally biased region" description="Low complexity" evidence="20">
    <location>
        <begin position="2017"/>
        <end position="2029"/>
    </location>
</feature>
<organism evidence="23 24">
    <name type="scientific">Cytospora leucostoma</name>
    <dbReference type="NCBI Taxonomy" id="1230097"/>
    <lineage>
        <taxon>Eukaryota</taxon>
        <taxon>Fungi</taxon>
        <taxon>Dikarya</taxon>
        <taxon>Ascomycota</taxon>
        <taxon>Pezizomycotina</taxon>
        <taxon>Sordariomycetes</taxon>
        <taxon>Sordariomycetidae</taxon>
        <taxon>Diaporthales</taxon>
        <taxon>Cytosporaceae</taxon>
        <taxon>Cytospora</taxon>
    </lineage>
</organism>
<keyword evidence="18" id="KW-0479">Metal-binding</keyword>
<feature type="compositionally biased region" description="Polar residues" evidence="20">
    <location>
        <begin position="173"/>
        <end position="184"/>
    </location>
</feature>
<dbReference type="EMBL" id="LKEB01000001">
    <property type="protein sequence ID" value="ROW18152.1"/>
    <property type="molecule type" value="Genomic_DNA"/>
</dbReference>
<feature type="compositionally biased region" description="Polar residues" evidence="20">
    <location>
        <begin position="1"/>
        <end position="10"/>
    </location>
</feature>
<feature type="transmembrane region" description="Helical" evidence="21">
    <location>
        <begin position="1293"/>
        <end position="1318"/>
    </location>
</feature>
<comment type="similarity">
    <text evidence="16 19">Belongs to the calcium channel alpha-1 subunit (TC 1.A.1.11) family.</text>
</comment>
<keyword evidence="2" id="KW-0813">Transport</keyword>
<reference evidence="23 24" key="1">
    <citation type="submission" date="2015-09" db="EMBL/GenBank/DDBJ databases">
        <title>Host preference determinants of Valsa canker pathogens revealed by comparative genomics.</title>
        <authorList>
            <person name="Yin Z."/>
            <person name="Huang L."/>
        </authorList>
    </citation>
    <scope>NUCLEOTIDE SEQUENCE [LARGE SCALE GENOMIC DNA]</scope>
    <source>
        <strain evidence="23 24">SXYLt</strain>
    </source>
</reference>
<keyword evidence="8 18" id="KW-0106">Calcium</keyword>
<proteinExistence type="inferred from homology"/>
<evidence type="ECO:0000256" key="6">
    <source>
        <dbReference type="ARBA" id="ARBA00022673"/>
    </source>
</evidence>
<evidence type="ECO:0000256" key="17">
    <source>
        <dbReference type="ARBA" id="ARBA00067459"/>
    </source>
</evidence>
<feature type="transmembrane region" description="Helical" evidence="21">
    <location>
        <begin position="569"/>
        <end position="589"/>
    </location>
</feature>
<feature type="domain" description="EF-hand" evidence="22">
    <location>
        <begin position="1799"/>
        <end position="1834"/>
    </location>
</feature>
<keyword evidence="6 19" id="KW-0107">Calcium channel</keyword>
<feature type="region of interest" description="Disordered" evidence="20">
    <location>
        <begin position="2002"/>
        <end position="2136"/>
    </location>
</feature>
<evidence type="ECO:0000256" key="13">
    <source>
        <dbReference type="ARBA" id="ARBA00023180"/>
    </source>
</evidence>
<feature type="region of interest" description="Disordered" evidence="20">
    <location>
        <begin position="261"/>
        <end position="293"/>
    </location>
</feature>
<evidence type="ECO:0000256" key="18">
    <source>
        <dbReference type="PIRSR" id="PIRSR602077-1"/>
    </source>
</evidence>
<evidence type="ECO:0000256" key="1">
    <source>
        <dbReference type="ARBA" id="ARBA00004651"/>
    </source>
</evidence>
<evidence type="ECO:0000256" key="4">
    <source>
        <dbReference type="ARBA" id="ARBA00022553"/>
    </source>
</evidence>
<dbReference type="FunFam" id="1.20.120.350:FF:000063">
    <property type="entry name" value="Calcium channel subunit Cch1"/>
    <property type="match status" value="1"/>
</dbReference>
<keyword evidence="4" id="KW-0597">Phosphoprotein</keyword>
<dbReference type="FunFam" id="1.10.287.70:FF:000118">
    <property type="entry name" value="Calcium channel subunit Cch1"/>
    <property type="match status" value="1"/>
</dbReference>
<feature type="transmembrane region" description="Helical" evidence="21">
    <location>
        <begin position="714"/>
        <end position="736"/>
    </location>
</feature>
<dbReference type="Pfam" id="PF00520">
    <property type="entry name" value="Ion_trans"/>
    <property type="match status" value="4"/>
</dbReference>
<evidence type="ECO:0000256" key="5">
    <source>
        <dbReference type="ARBA" id="ARBA00022568"/>
    </source>
</evidence>
<dbReference type="GO" id="GO:0098703">
    <property type="term" value="P:calcium ion import across plasma membrane"/>
    <property type="evidence" value="ECO:0007669"/>
    <property type="project" value="TreeGrafter"/>
</dbReference>
<dbReference type="Gene3D" id="1.10.287.70">
    <property type="match status" value="4"/>
</dbReference>
<evidence type="ECO:0000313" key="24">
    <source>
        <dbReference type="Proteomes" id="UP000285146"/>
    </source>
</evidence>
<dbReference type="InParanoid" id="A0A423XNF1"/>
<dbReference type="OrthoDB" id="416585at2759"/>
<feature type="transmembrane region" description="Helical" evidence="21">
    <location>
        <begin position="906"/>
        <end position="926"/>
    </location>
</feature>
<keyword evidence="7 21" id="KW-0812">Transmembrane</keyword>
<keyword evidence="5 19" id="KW-0109">Calcium transport</keyword>
<feature type="transmembrane region" description="Helical" evidence="21">
    <location>
        <begin position="938"/>
        <end position="957"/>
    </location>
</feature>
<dbReference type="InterPro" id="IPR027359">
    <property type="entry name" value="Volt_channel_dom_sf"/>
</dbReference>
<accession>A0A423XNF1</accession>
<evidence type="ECO:0000259" key="22">
    <source>
        <dbReference type="PROSITE" id="PS50222"/>
    </source>
</evidence>
<keyword evidence="12 21" id="KW-0472">Membrane</keyword>
<evidence type="ECO:0000313" key="23">
    <source>
        <dbReference type="EMBL" id="ROW18152.1"/>
    </source>
</evidence>
<dbReference type="STRING" id="1230097.A0A423XNF1"/>
<dbReference type="FunFam" id="1.20.120.350:FF:000098">
    <property type="entry name" value="Calcium channel subunit Cch1"/>
    <property type="match status" value="1"/>
</dbReference>
<feature type="transmembrane region" description="Helical" evidence="21">
    <location>
        <begin position="403"/>
        <end position="429"/>
    </location>
</feature>
<gene>
    <name evidence="23" type="ORF">VPNG_00289</name>
</gene>
<evidence type="ECO:0000256" key="20">
    <source>
        <dbReference type="SAM" id="MobiDB-lite"/>
    </source>
</evidence>
<dbReference type="FunCoup" id="A0A423XNF1">
    <property type="interactions" value="98"/>
</dbReference>
<comment type="caution">
    <text evidence="23">The sequence shown here is derived from an EMBL/GenBank/DDBJ whole genome shotgun (WGS) entry which is preliminary data.</text>
</comment>
<feature type="compositionally biased region" description="Low complexity" evidence="20">
    <location>
        <begin position="31"/>
        <end position="44"/>
    </location>
</feature>
<dbReference type="FunFam" id="1.10.287.70:FF:000093">
    <property type="entry name" value="Calcium channel subunit Cch1"/>
    <property type="match status" value="1"/>
</dbReference>
<feature type="transmembrane region" description="Helical" evidence="21">
    <location>
        <begin position="1543"/>
        <end position="1563"/>
    </location>
</feature>
<evidence type="ECO:0000256" key="14">
    <source>
        <dbReference type="ARBA" id="ARBA00023303"/>
    </source>
</evidence>
<feature type="compositionally biased region" description="Low complexity" evidence="20">
    <location>
        <begin position="1085"/>
        <end position="1095"/>
    </location>
</feature>
<evidence type="ECO:0000256" key="3">
    <source>
        <dbReference type="ARBA" id="ARBA00022475"/>
    </source>
</evidence>
<dbReference type="PANTHER" id="PTHR45628:SF7">
    <property type="entry name" value="VOLTAGE-DEPENDENT CALCIUM CHANNEL TYPE A SUBUNIT ALPHA-1"/>
    <property type="match status" value="1"/>
</dbReference>
<dbReference type="InterPro" id="IPR050599">
    <property type="entry name" value="VDCC_alpha-1_subunit"/>
</dbReference>
<evidence type="ECO:0000256" key="12">
    <source>
        <dbReference type="ARBA" id="ARBA00023136"/>
    </source>
</evidence>
<dbReference type="InterPro" id="IPR005821">
    <property type="entry name" value="Ion_trans_dom"/>
</dbReference>
<evidence type="ECO:0000256" key="16">
    <source>
        <dbReference type="ARBA" id="ARBA00061395"/>
    </source>
</evidence>
<feature type="compositionally biased region" description="Basic and acidic residues" evidence="20">
    <location>
        <begin position="52"/>
        <end position="62"/>
    </location>
</feature>
<dbReference type="PROSITE" id="PS50222">
    <property type="entry name" value="EF_HAND_2"/>
    <property type="match status" value="1"/>
</dbReference>
<feature type="region of interest" description="Disordered" evidence="20">
    <location>
        <begin position="1080"/>
        <end position="1101"/>
    </location>
</feature>
<feature type="compositionally biased region" description="Low complexity" evidence="20">
    <location>
        <begin position="2112"/>
        <end position="2129"/>
    </location>
</feature>
<dbReference type="SUPFAM" id="SSF81324">
    <property type="entry name" value="Voltage-gated potassium channels"/>
    <property type="match status" value="4"/>
</dbReference>
<feature type="transmembrane region" description="Helical" evidence="21">
    <location>
        <begin position="1209"/>
        <end position="1231"/>
    </location>
</feature>
<feature type="transmembrane region" description="Helical" evidence="21">
    <location>
        <begin position="1661"/>
        <end position="1686"/>
    </location>
</feature>
<dbReference type="InterPro" id="IPR002048">
    <property type="entry name" value="EF_hand_dom"/>
</dbReference>
<evidence type="ECO:0000256" key="8">
    <source>
        <dbReference type="ARBA" id="ARBA00022837"/>
    </source>
</evidence>
<dbReference type="GO" id="GO:0008331">
    <property type="term" value="F:high voltage-gated calcium channel activity"/>
    <property type="evidence" value="ECO:0007669"/>
    <property type="project" value="TreeGrafter"/>
</dbReference>
<keyword evidence="11" id="KW-0406">Ion transport</keyword>
<keyword evidence="14" id="KW-0407">Ion channel</keyword>
<feature type="binding site" evidence="18">
    <location>
        <position position="1434"/>
    </location>
    <ligand>
        <name>Ca(2+)</name>
        <dbReference type="ChEBI" id="CHEBI:29108"/>
    </ligand>
</feature>
<dbReference type="PRINTS" id="PR00167">
    <property type="entry name" value="CACHANNEL"/>
</dbReference>
<dbReference type="PANTHER" id="PTHR45628">
    <property type="entry name" value="VOLTAGE-DEPENDENT CALCIUM CHANNEL TYPE A SUBUNIT ALPHA-1"/>
    <property type="match status" value="1"/>
</dbReference>
<feature type="region of interest" description="Disordered" evidence="20">
    <location>
        <begin position="1"/>
        <end position="108"/>
    </location>
</feature>
<keyword evidence="3" id="KW-1003">Cell membrane</keyword>
<dbReference type="GO" id="GO:0005891">
    <property type="term" value="C:voltage-gated calcium channel complex"/>
    <property type="evidence" value="ECO:0007669"/>
    <property type="project" value="InterPro"/>
</dbReference>
<feature type="compositionally biased region" description="Polar residues" evidence="20">
    <location>
        <begin position="2083"/>
        <end position="2102"/>
    </location>
</feature>
<dbReference type="GO" id="GO:0005509">
    <property type="term" value="F:calcium ion binding"/>
    <property type="evidence" value="ECO:0007669"/>
    <property type="project" value="InterPro"/>
</dbReference>
<name>A0A423XNF1_9PEZI</name>
<evidence type="ECO:0000256" key="21">
    <source>
        <dbReference type="SAM" id="Phobius"/>
    </source>
</evidence>
<comment type="subcellular location">
    <subcellularLocation>
        <location evidence="1">Cell membrane</location>
        <topology evidence="1">Multi-pass membrane protein</topology>
    </subcellularLocation>
    <subcellularLocation>
        <location evidence="19">Membrane</location>
        <topology evidence="19">Multi-pass membrane protein</topology>
    </subcellularLocation>
</comment>
<dbReference type="InterPro" id="IPR002077">
    <property type="entry name" value="VDCCAlpha1"/>
</dbReference>
<feature type="transmembrane region" description="Helical" evidence="21">
    <location>
        <begin position="1605"/>
        <end position="1625"/>
    </location>
</feature>